<gene>
    <name evidence="1" type="ORF">SLS56_011260</name>
</gene>
<dbReference type="EMBL" id="JAJVDC020000253">
    <property type="protein sequence ID" value="KAL1616828.1"/>
    <property type="molecule type" value="Genomic_DNA"/>
</dbReference>
<accession>A0ABR3SC41</accession>
<reference evidence="1 2" key="1">
    <citation type="submission" date="2024-02" db="EMBL/GenBank/DDBJ databases">
        <title>De novo assembly and annotation of 12 fungi associated with fruit tree decline syndrome in Ontario, Canada.</title>
        <authorList>
            <person name="Sulman M."/>
            <person name="Ellouze W."/>
            <person name="Ilyukhin E."/>
        </authorList>
    </citation>
    <scope>NUCLEOTIDE SEQUENCE [LARGE SCALE GENOMIC DNA]</scope>
    <source>
        <strain evidence="1 2">M1-105</strain>
    </source>
</reference>
<evidence type="ECO:0000313" key="1">
    <source>
        <dbReference type="EMBL" id="KAL1616828.1"/>
    </source>
</evidence>
<name>A0ABR3SC41_9PEZI</name>
<dbReference type="Proteomes" id="UP001521116">
    <property type="component" value="Unassembled WGS sequence"/>
</dbReference>
<protein>
    <recommendedName>
        <fullName evidence="3">RiboL-PSP-HEPN domain-containing protein</fullName>
    </recommendedName>
</protein>
<organism evidence="1 2">
    <name type="scientific">Neofusicoccum ribis</name>
    <dbReference type="NCBI Taxonomy" id="45134"/>
    <lineage>
        <taxon>Eukaryota</taxon>
        <taxon>Fungi</taxon>
        <taxon>Dikarya</taxon>
        <taxon>Ascomycota</taxon>
        <taxon>Pezizomycotina</taxon>
        <taxon>Dothideomycetes</taxon>
        <taxon>Dothideomycetes incertae sedis</taxon>
        <taxon>Botryosphaeriales</taxon>
        <taxon>Botryosphaeriaceae</taxon>
        <taxon>Neofusicoccum</taxon>
    </lineage>
</organism>
<evidence type="ECO:0008006" key="3">
    <source>
        <dbReference type="Google" id="ProtNLM"/>
    </source>
</evidence>
<proteinExistence type="predicted"/>
<comment type="caution">
    <text evidence="1">The sequence shown here is derived from an EMBL/GenBank/DDBJ whole genome shotgun (WGS) entry which is preliminary data.</text>
</comment>
<keyword evidence="2" id="KW-1185">Reference proteome</keyword>
<sequence length="271" mass="31116">MVNLGRNTVQKISPTMRKVSPNSVAFFSNLKEKCNKLLSSKANLHTTERASLQKDVEISLNYARSRHDEVHGRDGLVDQLKNCAYALIEYRLYQDYGDYLAKNLNQLKQPPTDKRELNRLLFKQSQLSWTEIAAHLAREREETRYCDPHDRPATPWSEDVGKAAAIIGGAMKPAQLAWEIEQYASRNAVCHNGIEDLIKNRRPYVLGEKILQDLKELDVDFPADRQEDKAHWRQAIEGLRGRFFTACKYTESGLPLIVPNEKVWKTRGHQG</sequence>
<evidence type="ECO:0000313" key="2">
    <source>
        <dbReference type="Proteomes" id="UP001521116"/>
    </source>
</evidence>